<dbReference type="GO" id="GO:0005509">
    <property type="term" value="F:calcium ion binding"/>
    <property type="evidence" value="ECO:0007669"/>
    <property type="project" value="InterPro"/>
</dbReference>
<organism evidence="3 4">
    <name type="scientific">Arabidopsis thaliana x Arabidopsis arenosa</name>
    <dbReference type="NCBI Taxonomy" id="1240361"/>
    <lineage>
        <taxon>Eukaryota</taxon>
        <taxon>Viridiplantae</taxon>
        <taxon>Streptophyta</taxon>
        <taxon>Embryophyta</taxon>
        <taxon>Tracheophyta</taxon>
        <taxon>Spermatophyta</taxon>
        <taxon>Magnoliopsida</taxon>
        <taxon>eudicotyledons</taxon>
        <taxon>Gunneridae</taxon>
        <taxon>Pentapetalae</taxon>
        <taxon>rosids</taxon>
        <taxon>malvids</taxon>
        <taxon>Brassicales</taxon>
        <taxon>Brassicaceae</taxon>
        <taxon>Camelineae</taxon>
        <taxon>Arabidopsis</taxon>
    </lineage>
</organism>
<dbReference type="EMBL" id="JAEFBK010000010">
    <property type="protein sequence ID" value="KAG7559174.1"/>
    <property type="molecule type" value="Genomic_DNA"/>
</dbReference>
<comment type="caution">
    <text evidence="3">The sequence shown here is derived from an EMBL/GenBank/DDBJ whole genome shotgun (WGS) entry which is preliminary data.</text>
</comment>
<dbReference type="PROSITE" id="PS00018">
    <property type="entry name" value="EF_HAND_1"/>
    <property type="match status" value="1"/>
</dbReference>
<proteinExistence type="predicted"/>
<dbReference type="InterPro" id="IPR002048">
    <property type="entry name" value="EF_hand_dom"/>
</dbReference>
<name>A0A8T1ZL62_9BRAS</name>
<evidence type="ECO:0000259" key="2">
    <source>
        <dbReference type="PROSITE" id="PS51733"/>
    </source>
</evidence>
<dbReference type="InterPro" id="IPR018247">
    <property type="entry name" value="EF_Hand_1_Ca_BS"/>
</dbReference>
<dbReference type="Pfam" id="PF21948">
    <property type="entry name" value="LplA-B_cat"/>
    <property type="match status" value="1"/>
</dbReference>
<dbReference type="PROSITE" id="PS51733">
    <property type="entry name" value="BPL_LPL_CATALYTIC"/>
    <property type="match status" value="1"/>
</dbReference>
<reference evidence="3 4" key="1">
    <citation type="submission" date="2020-12" db="EMBL/GenBank/DDBJ databases">
        <title>Concerted genomic and epigenomic changes stabilize Arabidopsis allopolyploids.</title>
        <authorList>
            <person name="Chen Z."/>
        </authorList>
    </citation>
    <scope>NUCLEOTIDE SEQUENCE [LARGE SCALE GENOMIC DNA]</scope>
    <source>
        <strain evidence="3">Allo738</strain>
        <tissue evidence="3">Leaf</tissue>
    </source>
</reference>
<dbReference type="AlphaFoldDB" id="A0A8T1ZL62"/>
<dbReference type="Pfam" id="PF13405">
    <property type="entry name" value="EF-hand_6"/>
    <property type="match status" value="1"/>
</dbReference>
<sequence>MESKSSSSLPLFTLFNLFLISFCRWVSSTRIFLSRFVPLLQHHQRVFDKKNNKDQQKSLIKHIEQEEQHDDLSREDAEMVMSSLSLFPDQESDDQLQERYTAKEVSSLFEEKEASLEEVKQAFDVFDENRDGFIDAIELQRVLTILGFKEGAYLDTCLLEASQLYTEFSRRSYRRRNPISEASQVKMSVSRVKDLRLPLMNLVRLKGTPILEQLHLEERLLRTSSDNWCIVNDGTNVPTIVMGMSGKPCQLIEVKPVMEDRIPVIKRFTGGGTVIVDKSTLFVSLICNKDDVPNVQPYPRSVMAWSGSLYDEVFKSVNGFQLRENDYVFGDRKFGGNAQSIIKNRWIHHTSFLWDYDVRNMAYLKLPSRVPQYRLERDHTDFVCRMKDYIERSDFVEKTVKAVGNQFTLKQVNLEDIDSYAKGGYLKTTRLLTMEELEEAMAGTIQNA</sequence>
<evidence type="ECO:0000259" key="1">
    <source>
        <dbReference type="PROSITE" id="PS50222"/>
    </source>
</evidence>
<dbReference type="PANTHER" id="PTHR43506:SF1">
    <property type="entry name" value="BPL_LPL CATALYTIC DOMAIN-CONTAINING PROTEIN"/>
    <property type="match status" value="1"/>
</dbReference>
<dbReference type="Proteomes" id="UP000694240">
    <property type="component" value="Chromosome 10"/>
</dbReference>
<feature type="domain" description="BPL/LPL catalytic" evidence="2">
    <location>
        <begin position="225"/>
        <end position="411"/>
    </location>
</feature>
<evidence type="ECO:0000313" key="3">
    <source>
        <dbReference type="EMBL" id="KAG7559174.1"/>
    </source>
</evidence>
<dbReference type="PANTHER" id="PTHR43506">
    <property type="entry name" value="BIOTIN/LIPOATE A/B PROTEIN LIGASE FAMILY"/>
    <property type="match status" value="1"/>
</dbReference>
<accession>A0A8T1ZL62</accession>
<dbReference type="FunFam" id="3.30.930.10:FF:000077">
    <property type="entry name" value="Putative lipoate-protein ligase A"/>
    <property type="match status" value="1"/>
</dbReference>
<dbReference type="SMART" id="SM00054">
    <property type="entry name" value="EFh"/>
    <property type="match status" value="1"/>
</dbReference>
<feature type="domain" description="EF-hand" evidence="1">
    <location>
        <begin position="114"/>
        <end position="149"/>
    </location>
</feature>
<dbReference type="CDD" id="cd16443">
    <property type="entry name" value="LplA"/>
    <property type="match status" value="1"/>
</dbReference>
<dbReference type="PROSITE" id="PS50222">
    <property type="entry name" value="EF_HAND_2"/>
    <property type="match status" value="1"/>
</dbReference>
<protein>
    <submittedName>
        <fullName evidence="3">EF-hand domain</fullName>
    </submittedName>
</protein>
<gene>
    <name evidence="3" type="ORF">ISN45_Aa05g007780</name>
</gene>
<evidence type="ECO:0000313" key="4">
    <source>
        <dbReference type="Proteomes" id="UP000694240"/>
    </source>
</evidence>
<dbReference type="InterPro" id="IPR053264">
    <property type="entry name" value="Lipoate-ligase_2_inactive"/>
</dbReference>
<keyword evidence="4" id="KW-1185">Reference proteome</keyword>
<dbReference type="InterPro" id="IPR004143">
    <property type="entry name" value="BPL_LPL_catalytic"/>
</dbReference>